<reference evidence="3 4" key="1">
    <citation type="submission" date="2021-05" db="EMBL/GenBank/DDBJ databases">
        <title>Novel Bacillus species.</title>
        <authorList>
            <person name="Liu G."/>
        </authorList>
    </citation>
    <scope>NUCLEOTIDE SEQUENCE [LARGE SCALE GENOMIC DNA]</scope>
    <source>
        <strain evidence="3 4">FJAT-49732</strain>
    </source>
</reference>
<dbReference type="AlphaFoldDB" id="A0A942YMN5"/>
<feature type="domain" description="HTH cro/C1-type" evidence="2">
    <location>
        <begin position="10"/>
        <end position="65"/>
    </location>
</feature>
<dbReference type="PANTHER" id="PTHR46797:SF1">
    <property type="entry name" value="METHYLPHOSPHONATE SYNTHASE"/>
    <property type="match status" value="1"/>
</dbReference>
<dbReference type="GO" id="GO:0003677">
    <property type="term" value="F:DNA binding"/>
    <property type="evidence" value="ECO:0007669"/>
    <property type="project" value="UniProtKB-KW"/>
</dbReference>
<dbReference type="PANTHER" id="PTHR46797">
    <property type="entry name" value="HTH-TYPE TRANSCRIPTIONAL REGULATOR"/>
    <property type="match status" value="1"/>
</dbReference>
<dbReference type="InterPro" id="IPR050807">
    <property type="entry name" value="TransReg_Diox_bact_type"/>
</dbReference>
<name>A0A942YMN5_9BACI</name>
<dbReference type="CDD" id="cd00093">
    <property type="entry name" value="HTH_XRE"/>
    <property type="match status" value="1"/>
</dbReference>
<sequence length="119" mass="13973">MKVEEFGEYIKKFRKQRNLTIRQLELYSGVSNSYLSQLENGKRGIPSAEILKKLSGPLDVPQNELMIAAGYIDDDGEKELKAFIHDPELRRWHRELPQSPEEDLLKLRKMWEIMKGEKD</sequence>
<gene>
    <name evidence="3" type="ORF">KHA93_19820</name>
</gene>
<keyword evidence="1" id="KW-0238">DNA-binding</keyword>
<keyword evidence="4" id="KW-1185">Reference proteome</keyword>
<comment type="caution">
    <text evidence="3">The sequence shown here is derived from an EMBL/GenBank/DDBJ whole genome shotgun (WGS) entry which is preliminary data.</text>
</comment>
<accession>A0A942YMN5</accession>
<dbReference type="SMART" id="SM00530">
    <property type="entry name" value="HTH_XRE"/>
    <property type="match status" value="1"/>
</dbReference>
<dbReference type="InterPro" id="IPR010982">
    <property type="entry name" value="Lambda_DNA-bd_dom_sf"/>
</dbReference>
<evidence type="ECO:0000313" key="4">
    <source>
        <dbReference type="Proteomes" id="UP000682713"/>
    </source>
</evidence>
<evidence type="ECO:0000313" key="3">
    <source>
        <dbReference type="EMBL" id="MBS4201857.1"/>
    </source>
</evidence>
<proteinExistence type="predicted"/>
<evidence type="ECO:0000256" key="1">
    <source>
        <dbReference type="ARBA" id="ARBA00023125"/>
    </source>
</evidence>
<dbReference type="RefSeq" id="WP_213112288.1">
    <property type="nucleotide sequence ID" value="NZ_JAGYPJ010000001.1"/>
</dbReference>
<dbReference type="EMBL" id="JAGYPJ010000001">
    <property type="protein sequence ID" value="MBS4201857.1"/>
    <property type="molecule type" value="Genomic_DNA"/>
</dbReference>
<dbReference type="InterPro" id="IPR001387">
    <property type="entry name" value="Cro/C1-type_HTH"/>
</dbReference>
<dbReference type="PROSITE" id="PS50943">
    <property type="entry name" value="HTH_CROC1"/>
    <property type="match status" value="1"/>
</dbReference>
<evidence type="ECO:0000259" key="2">
    <source>
        <dbReference type="PROSITE" id="PS50943"/>
    </source>
</evidence>
<dbReference type="GO" id="GO:0003700">
    <property type="term" value="F:DNA-binding transcription factor activity"/>
    <property type="evidence" value="ECO:0007669"/>
    <property type="project" value="TreeGrafter"/>
</dbReference>
<dbReference type="GO" id="GO:0005829">
    <property type="term" value="C:cytosol"/>
    <property type="evidence" value="ECO:0007669"/>
    <property type="project" value="TreeGrafter"/>
</dbReference>
<dbReference type="SUPFAM" id="SSF47413">
    <property type="entry name" value="lambda repressor-like DNA-binding domains"/>
    <property type="match status" value="1"/>
</dbReference>
<dbReference type="Pfam" id="PF01381">
    <property type="entry name" value="HTH_3"/>
    <property type="match status" value="1"/>
</dbReference>
<dbReference type="Proteomes" id="UP000682713">
    <property type="component" value="Unassembled WGS sequence"/>
</dbReference>
<organism evidence="3 4">
    <name type="scientific">Lederbergia citrisecunda</name>
    <dbReference type="NCBI Taxonomy" id="2833583"/>
    <lineage>
        <taxon>Bacteria</taxon>
        <taxon>Bacillati</taxon>
        <taxon>Bacillota</taxon>
        <taxon>Bacilli</taxon>
        <taxon>Bacillales</taxon>
        <taxon>Bacillaceae</taxon>
        <taxon>Lederbergia</taxon>
    </lineage>
</organism>
<dbReference type="Gene3D" id="1.10.260.40">
    <property type="entry name" value="lambda repressor-like DNA-binding domains"/>
    <property type="match status" value="1"/>
</dbReference>
<protein>
    <submittedName>
        <fullName evidence="3">Helix-turn-helix transcriptional regulator</fullName>
    </submittedName>
</protein>